<dbReference type="Pfam" id="PF14870">
    <property type="entry name" value="PSII_BNR"/>
    <property type="match status" value="1"/>
</dbReference>
<dbReference type="CDD" id="cd15482">
    <property type="entry name" value="Sialidase_non-viral"/>
    <property type="match status" value="1"/>
</dbReference>
<gene>
    <name evidence="7" type="ORF">Q4Q35_17385</name>
</gene>
<reference evidence="7" key="1">
    <citation type="submission" date="2023-07" db="EMBL/GenBank/DDBJ databases">
        <title>Two novel species in the genus Flavivirga.</title>
        <authorList>
            <person name="Kwon K."/>
        </authorList>
    </citation>
    <scope>NUCLEOTIDE SEQUENCE</scope>
    <source>
        <strain evidence="7">KCTC 52353</strain>
    </source>
</reference>
<keyword evidence="8" id="KW-1185">Reference proteome</keyword>
<keyword evidence="1" id="KW-0602">Photosynthesis</keyword>
<comment type="caution">
    <text evidence="7">The sequence shown here is derived from an EMBL/GenBank/DDBJ whole genome shotgun (WGS) entry which is preliminary data.</text>
</comment>
<name>A0ABT8WEL3_9FLAO</name>
<evidence type="ECO:0000313" key="7">
    <source>
        <dbReference type="EMBL" id="MDO5971580.1"/>
    </source>
</evidence>
<proteinExistence type="predicted"/>
<evidence type="ECO:0000313" key="8">
    <source>
        <dbReference type="Proteomes" id="UP001176883"/>
    </source>
</evidence>
<evidence type="ECO:0000256" key="2">
    <source>
        <dbReference type="ARBA" id="ARBA00022729"/>
    </source>
</evidence>
<dbReference type="PANTHER" id="PTHR47199">
    <property type="entry name" value="PHOTOSYSTEM II STABILITY/ASSEMBLY FACTOR HCF136, CHLOROPLASTIC"/>
    <property type="match status" value="1"/>
</dbReference>
<dbReference type="InterPro" id="IPR015943">
    <property type="entry name" value="WD40/YVTN_repeat-like_dom_sf"/>
</dbReference>
<dbReference type="RefSeq" id="WP_303279294.1">
    <property type="nucleotide sequence ID" value="NZ_JAUOEK010000163.1"/>
</dbReference>
<dbReference type="NCBIfam" id="TIGR04183">
    <property type="entry name" value="Por_Secre_tail"/>
    <property type="match status" value="1"/>
</dbReference>
<dbReference type="Proteomes" id="UP001176883">
    <property type="component" value="Unassembled WGS sequence"/>
</dbReference>
<evidence type="ECO:0000256" key="3">
    <source>
        <dbReference type="ARBA" id="ARBA00023276"/>
    </source>
</evidence>
<feature type="domain" description="Secretion system C-terminal sorting" evidence="6">
    <location>
        <begin position="348"/>
        <end position="421"/>
    </location>
</feature>
<keyword evidence="2 4" id="KW-0732">Signal</keyword>
<dbReference type="SUPFAM" id="SSF110296">
    <property type="entry name" value="Oligoxyloglucan reducing end-specific cellobiohydrolase"/>
    <property type="match status" value="1"/>
</dbReference>
<dbReference type="PANTHER" id="PTHR47199:SF2">
    <property type="entry name" value="PHOTOSYSTEM II STABILITY_ASSEMBLY FACTOR HCF136, CHLOROPLASTIC"/>
    <property type="match status" value="1"/>
</dbReference>
<accession>A0ABT8WEL3</accession>
<dbReference type="Gene3D" id="2.130.10.10">
    <property type="entry name" value="YVTN repeat-like/Quinoprotein amine dehydrogenase"/>
    <property type="match status" value="2"/>
</dbReference>
<organism evidence="7 8">
    <name type="scientific">Flavivirga aquimarina</name>
    <dbReference type="NCBI Taxonomy" id="2027862"/>
    <lineage>
        <taxon>Bacteria</taxon>
        <taxon>Pseudomonadati</taxon>
        <taxon>Bacteroidota</taxon>
        <taxon>Flavobacteriia</taxon>
        <taxon>Flavobacteriales</taxon>
        <taxon>Flavobacteriaceae</taxon>
        <taxon>Flavivirga</taxon>
    </lineage>
</organism>
<dbReference type="Pfam" id="PF18962">
    <property type="entry name" value="Por_Secre_tail"/>
    <property type="match status" value="1"/>
</dbReference>
<dbReference type="InterPro" id="IPR028203">
    <property type="entry name" value="PSII_CF48-like_dom"/>
</dbReference>
<evidence type="ECO:0000259" key="5">
    <source>
        <dbReference type="Pfam" id="PF14870"/>
    </source>
</evidence>
<keyword evidence="3" id="KW-0604">Photosystem II</keyword>
<evidence type="ECO:0000259" key="6">
    <source>
        <dbReference type="Pfam" id="PF18962"/>
    </source>
</evidence>
<sequence>MRILKLICLLFFFCANAQSNWQTFTNISPNINNQRYDDVFFIDENIGWAANGGFAAVYKTIDGGNTWSEQLNETILGGDYYFRNIEFLDENIGFLGTLNSVFFKTNDGGTTWTEVTNLPTNPRAICGLNTVGSSTIYGCGSYLGPAFIIKSTDSGATWQFIDMSSYASELVEIYFLTEDIGFVSGRSNSGATILKTTDGGVSWTEIYNSNIIGEYLWKMQVLESNTNVLFGSIEAVSPNPGKLVKSVDGGLTWLSYDAPETEIQAVGFINENQGWMGGHYTGFYETLNGGESWTNLNIGNNLNRIFIVNSNLAYASGTSVYKFTDNSLGTKRIDESGRTPLKIKLKTNPVESILEFDIEFDSNDNLLIELYDLNAKFIRQLARDKIDNKTTKKYKFNIENLSSGTYLINLHNNTGRESIKFIKK</sequence>
<evidence type="ECO:0000256" key="4">
    <source>
        <dbReference type="SAM" id="SignalP"/>
    </source>
</evidence>
<protein>
    <submittedName>
        <fullName evidence="7">YCF48-related protein</fullName>
    </submittedName>
</protein>
<feature type="chain" id="PRO_5045765497" evidence="4">
    <location>
        <begin position="18"/>
        <end position="424"/>
    </location>
</feature>
<dbReference type="EMBL" id="JAUOEK010000163">
    <property type="protein sequence ID" value="MDO5971580.1"/>
    <property type="molecule type" value="Genomic_DNA"/>
</dbReference>
<dbReference type="InterPro" id="IPR026444">
    <property type="entry name" value="Secre_tail"/>
</dbReference>
<feature type="domain" description="Photosynthesis system II assembly factor Ycf48/Hcf136-like" evidence="5">
    <location>
        <begin position="26"/>
        <end position="130"/>
    </location>
</feature>
<evidence type="ECO:0000256" key="1">
    <source>
        <dbReference type="ARBA" id="ARBA00022531"/>
    </source>
</evidence>
<feature type="signal peptide" evidence="4">
    <location>
        <begin position="1"/>
        <end position="17"/>
    </location>
</feature>